<comment type="caution">
    <text evidence="3">The sequence shown here is derived from an EMBL/GenBank/DDBJ whole genome shotgun (WGS) entry which is preliminary data.</text>
</comment>
<organism evidence="3 4">
    <name type="scientific">Paraburkholderia denitrificans</name>
    <dbReference type="NCBI Taxonomy" id="694025"/>
    <lineage>
        <taxon>Bacteria</taxon>
        <taxon>Pseudomonadati</taxon>
        <taxon>Pseudomonadota</taxon>
        <taxon>Betaproteobacteria</taxon>
        <taxon>Burkholderiales</taxon>
        <taxon>Burkholderiaceae</taxon>
        <taxon>Paraburkholderia</taxon>
    </lineage>
</organism>
<dbReference type="EMBL" id="JBHSMP010000009">
    <property type="protein sequence ID" value="MFC5428360.1"/>
    <property type="molecule type" value="Genomic_DNA"/>
</dbReference>
<evidence type="ECO:0000313" key="3">
    <source>
        <dbReference type="EMBL" id="MFC5428360.1"/>
    </source>
</evidence>
<sequence>MSMKPWIVGAFSAGLCAIAISAHAETISEKGMASVAYAGWSVSATDRQEAVHKAELNALERYIADADAAKSRIFSSKKETIVSHIDDYILGATTLNEQLDKDAKTYSVVIRADINGNKLMNDLGTGSASAGDIAQHGHGSMTFLFLARNQSSVQSFDDRVTKRADADSSFAQKTNEGESIHSGNIGTSGSKSVHASTSITTGGSTLRQADRVNWSVSDAGDVDTAMTGVFSDAGYDVVEADQVEGASGGLVDISKIRAAYGHGNDLPSKVMYDTTQGVQRAGVNYLALGTLDVGMPDRDPVSGNMRVFVVVTGKVFDVQGRFARTLTSIGPIQYAGLGPDASVAQANALKEAANQAAHQMVDQLSSKGIH</sequence>
<keyword evidence="2" id="KW-0732">Signal</keyword>
<feature type="chain" id="PRO_5045417549" description="Curli production assembly/transport component CsgG" evidence="2">
    <location>
        <begin position="25"/>
        <end position="370"/>
    </location>
</feature>
<evidence type="ECO:0008006" key="5">
    <source>
        <dbReference type="Google" id="ProtNLM"/>
    </source>
</evidence>
<proteinExistence type="predicted"/>
<evidence type="ECO:0000313" key="4">
    <source>
        <dbReference type="Proteomes" id="UP001596103"/>
    </source>
</evidence>
<feature type="compositionally biased region" description="Polar residues" evidence="1">
    <location>
        <begin position="181"/>
        <end position="204"/>
    </location>
</feature>
<feature type="signal peptide" evidence="2">
    <location>
        <begin position="1"/>
        <end position="24"/>
    </location>
</feature>
<evidence type="ECO:0000256" key="2">
    <source>
        <dbReference type="SAM" id="SignalP"/>
    </source>
</evidence>
<dbReference type="Proteomes" id="UP001596103">
    <property type="component" value="Unassembled WGS sequence"/>
</dbReference>
<feature type="region of interest" description="Disordered" evidence="1">
    <location>
        <begin position="167"/>
        <end position="204"/>
    </location>
</feature>
<reference evidence="4" key="1">
    <citation type="journal article" date="2019" name="Int. J. Syst. Evol. Microbiol.">
        <title>The Global Catalogue of Microorganisms (GCM) 10K type strain sequencing project: providing services to taxonomists for standard genome sequencing and annotation.</title>
        <authorList>
            <consortium name="The Broad Institute Genomics Platform"/>
            <consortium name="The Broad Institute Genome Sequencing Center for Infectious Disease"/>
            <person name="Wu L."/>
            <person name="Ma J."/>
        </authorList>
    </citation>
    <scope>NUCLEOTIDE SEQUENCE [LARGE SCALE GENOMIC DNA]</scope>
    <source>
        <strain evidence="4">CCUG 56042</strain>
    </source>
</reference>
<evidence type="ECO:0000256" key="1">
    <source>
        <dbReference type="SAM" id="MobiDB-lite"/>
    </source>
</evidence>
<keyword evidence="4" id="KW-1185">Reference proteome</keyword>
<protein>
    <recommendedName>
        <fullName evidence="5">Curli production assembly/transport component CsgG</fullName>
    </recommendedName>
</protein>
<dbReference type="RefSeq" id="WP_377710140.1">
    <property type="nucleotide sequence ID" value="NZ_JBHSMP010000009.1"/>
</dbReference>
<name>A0ABW0J5V1_9BURK</name>
<gene>
    <name evidence="3" type="ORF">ACFPTO_06005</name>
</gene>
<accession>A0ABW0J5V1</accession>